<keyword evidence="3" id="KW-1185">Reference proteome</keyword>
<dbReference type="RefSeq" id="WP_114409325.1">
    <property type="nucleotide sequence ID" value="NZ_QOWE01000029.1"/>
</dbReference>
<comment type="caution">
    <text evidence="2">The sequence shown here is derived from an EMBL/GenBank/DDBJ whole genome shotgun (WGS) entry which is preliminary data.</text>
</comment>
<reference evidence="2 3" key="1">
    <citation type="submission" date="2018-07" db="EMBL/GenBank/DDBJ databases">
        <title>Genome analysis of Larkinella rosea.</title>
        <authorList>
            <person name="Zhou Z."/>
            <person name="Wang G."/>
        </authorList>
    </citation>
    <scope>NUCLEOTIDE SEQUENCE [LARGE SCALE GENOMIC DNA]</scope>
    <source>
        <strain evidence="3">zzj9</strain>
    </source>
</reference>
<evidence type="ECO:0000313" key="2">
    <source>
        <dbReference type="EMBL" id="RCR66309.1"/>
    </source>
</evidence>
<feature type="domain" description="DUF4476" evidence="1">
    <location>
        <begin position="211"/>
        <end position="268"/>
    </location>
</feature>
<evidence type="ECO:0000259" key="1">
    <source>
        <dbReference type="Pfam" id="PF14771"/>
    </source>
</evidence>
<dbReference type="AlphaFoldDB" id="A0A368JF58"/>
<dbReference type="InterPro" id="IPR028011">
    <property type="entry name" value="DUF4476"/>
</dbReference>
<accession>A0A368JF58</accession>
<gene>
    <name evidence="2" type="ORF">DUE52_27615</name>
</gene>
<dbReference type="Proteomes" id="UP000253383">
    <property type="component" value="Unassembled WGS sequence"/>
</dbReference>
<protein>
    <submittedName>
        <fullName evidence="2">DUF4476 domain-containing protein</fullName>
    </submittedName>
</protein>
<evidence type="ECO:0000313" key="3">
    <source>
        <dbReference type="Proteomes" id="UP000253383"/>
    </source>
</evidence>
<dbReference type="OrthoDB" id="1396774at2"/>
<sequence length="281" mass="31793">MKTRQLLNRLRWLFLFFLSMPVWVVAQNGNQPYIRFTLTTGGDDLRNGQNVTISLFPTPEMGSYPQFRDVNMNQGRGSGNNSSFYYDFPLGNGWKPSNFRAFKILHDGSGHSPFEGYDNWNLDRIHVLFVDPSGYPKQTIMLDQSGQPLVRFAGDKRGHSWTFSPSTTGSGLPNGTGAGVKKPMSDSMIATIIRLGYSSVDDPLIIMQSKVKQQGATQTMTVEQVRRLMQAFKTDRDKYHIAGTCFEFVSDRQNFSSLTDELADVKYRDGFLRIANRLQTN</sequence>
<dbReference type="EMBL" id="QOWE01000029">
    <property type="protein sequence ID" value="RCR66309.1"/>
    <property type="molecule type" value="Genomic_DNA"/>
</dbReference>
<dbReference type="Pfam" id="PF14771">
    <property type="entry name" value="DUF4476"/>
    <property type="match status" value="1"/>
</dbReference>
<name>A0A368JF58_9BACT</name>
<proteinExistence type="predicted"/>
<organism evidence="2 3">
    <name type="scientific">Larkinella punicea</name>
    <dbReference type="NCBI Taxonomy" id="2315727"/>
    <lineage>
        <taxon>Bacteria</taxon>
        <taxon>Pseudomonadati</taxon>
        <taxon>Bacteroidota</taxon>
        <taxon>Cytophagia</taxon>
        <taxon>Cytophagales</taxon>
        <taxon>Spirosomataceae</taxon>
        <taxon>Larkinella</taxon>
    </lineage>
</organism>